<dbReference type="Proteomes" id="UP000675781">
    <property type="component" value="Unassembled WGS sequence"/>
</dbReference>
<proteinExistence type="predicted"/>
<accession>A0A941IRB1</accession>
<sequence length="205" mass="20614">MAIPALAGAGVVIALIAAPRGGGSTSVSSWTAIPTPLSASALSAAEQACQAKLAGEHWPISVSAMEGVLGERRGSLTAVMLRGADQYGMCVGDTADPIFVGVGTTGPFTPAQLLVLDGDPGKLNGSTPFRLVYGQAAASVHDVVIQTTDGLQVHASLVGGRYFAWWPSGADPASITGYAADGQILKTLSPTPTDATPAASREGRG</sequence>
<reference evidence="1" key="1">
    <citation type="submission" date="2021-04" db="EMBL/GenBank/DDBJ databases">
        <title>Genome based classification of Actinospica acidithermotolerans sp. nov., an actinobacterium isolated from an Indonesian hot spring.</title>
        <authorList>
            <person name="Kusuma A.B."/>
            <person name="Putra K.E."/>
            <person name="Nafisah S."/>
            <person name="Loh J."/>
            <person name="Nouioui I."/>
            <person name="Goodfellow M."/>
        </authorList>
    </citation>
    <scope>NUCLEOTIDE SEQUENCE</scope>
    <source>
        <strain evidence="1">CSCA 57</strain>
    </source>
</reference>
<keyword evidence="2" id="KW-1185">Reference proteome</keyword>
<gene>
    <name evidence="1" type="ORF">KDL01_10810</name>
</gene>
<comment type="caution">
    <text evidence="1">The sequence shown here is derived from an EMBL/GenBank/DDBJ whole genome shotgun (WGS) entry which is preliminary data.</text>
</comment>
<organism evidence="1 2">
    <name type="scientific">Actinospica durhamensis</name>
    <dbReference type="NCBI Taxonomy" id="1508375"/>
    <lineage>
        <taxon>Bacteria</taxon>
        <taxon>Bacillati</taxon>
        <taxon>Actinomycetota</taxon>
        <taxon>Actinomycetes</taxon>
        <taxon>Catenulisporales</taxon>
        <taxon>Actinospicaceae</taxon>
        <taxon>Actinospica</taxon>
    </lineage>
</organism>
<dbReference type="AlphaFoldDB" id="A0A941IRB1"/>
<protein>
    <submittedName>
        <fullName evidence="1">Uncharacterized protein</fullName>
    </submittedName>
</protein>
<dbReference type="EMBL" id="JAGSOG010000039">
    <property type="protein sequence ID" value="MBR7833758.1"/>
    <property type="molecule type" value="Genomic_DNA"/>
</dbReference>
<evidence type="ECO:0000313" key="2">
    <source>
        <dbReference type="Proteomes" id="UP000675781"/>
    </source>
</evidence>
<evidence type="ECO:0000313" key="1">
    <source>
        <dbReference type="EMBL" id="MBR7833758.1"/>
    </source>
</evidence>
<dbReference type="RefSeq" id="WP_212528279.1">
    <property type="nucleotide sequence ID" value="NZ_JAGSOG010000039.1"/>
</dbReference>
<name>A0A941IRB1_9ACTN</name>